<proteinExistence type="inferred from homology"/>
<dbReference type="GO" id="GO:0003779">
    <property type="term" value="F:actin binding"/>
    <property type="evidence" value="ECO:0007669"/>
    <property type="project" value="UniProtKB-KW"/>
</dbReference>
<dbReference type="GO" id="GO:0005856">
    <property type="term" value="C:cytoskeleton"/>
    <property type="evidence" value="ECO:0007669"/>
    <property type="project" value="UniProtKB-SubCell"/>
</dbReference>
<gene>
    <name evidence="2" type="primary">WASF2</name>
    <name evidence="2" type="ORF">E2C01_014547</name>
</gene>
<evidence type="ECO:0000256" key="1">
    <source>
        <dbReference type="ARBA" id="ARBA00006993"/>
    </source>
</evidence>
<dbReference type="AlphaFoldDB" id="A0A5B7DKG7"/>
<reference evidence="2 3" key="1">
    <citation type="submission" date="2019-05" db="EMBL/GenBank/DDBJ databases">
        <title>Another draft genome of Portunus trituberculatus and its Hox gene families provides insights of decapod evolution.</title>
        <authorList>
            <person name="Jeong J.-H."/>
            <person name="Song I."/>
            <person name="Kim S."/>
            <person name="Choi T."/>
            <person name="Kim D."/>
            <person name="Ryu S."/>
            <person name="Kim W."/>
        </authorList>
    </citation>
    <scope>NUCLEOTIDE SEQUENCE [LARGE SCALE GENOMIC DNA]</scope>
    <source>
        <tissue evidence="2">Muscle</tissue>
    </source>
</reference>
<keyword evidence="3" id="KW-1185">Reference proteome</keyword>
<protein>
    <submittedName>
        <fullName evidence="2">Wiskott-Aldrich syndrome protein family member 2</fullName>
    </submittedName>
</protein>
<dbReference type="GO" id="GO:0034237">
    <property type="term" value="F:protein kinase A regulatory subunit binding"/>
    <property type="evidence" value="ECO:0007669"/>
    <property type="project" value="TreeGrafter"/>
</dbReference>
<dbReference type="PANTHER" id="PTHR12902:SF1">
    <property type="entry name" value="WISKOTT-ALDRICH SYNDROME PROTEIN FAMILY MEMBER"/>
    <property type="match status" value="1"/>
</dbReference>
<comment type="caution">
    <text evidence="2">The sequence shown here is derived from an EMBL/GenBank/DDBJ whole genome shotgun (WGS) entry which is preliminary data.</text>
</comment>
<dbReference type="GO" id="GO:2000601">
    <property type="term" value="P:positive regulation of Arp2/3 complex-mediated actin nucleation"/>
    <property type="evidence" value="ECO:0007669"/>
    <property type="project" value="TreeGrafter"/>
</dbReference>
<dbReference type="GO" id="GO:0031209">
    <property type="term" value="C:SCAR complex"/>
    <property type="evidence" value="ECO:0007669"/>
    <property type="project" value="TreeGrafter"/>
</dbReference>
<dbReference type="GO" id="GO:0030036">
    <property type="term" value="P:actin cytoskeleton organization"/>
    <property type="evidence" value="ECO:0007669"/>
    <property type="project" value="InterPro"/>
</dbReference>
<dbReference type="OrthoDB" id="8965057at2759"/>
<dbReference type="PANTHER" id="PTHR12902">
    <property type="entry name" value="WASP-1"/>
    <property type="match status" value="1"/>
</dbReference>
<dbReference type="Gene3D" id="1.20.5.340">
    <property type="match status" value="1"/>
</dbReference>
<sequence length="170" mass="17906">MPLVKREVSPVRLAARPSCWGTADSGEEVTLRGEYDLTAVTNVTLCGALRQLASLVTAAQDVSQELQEELGKISNRSSSLAARLAALEGRVAAHNPRAVPVPVGKGVGKEGGRAGGNRYWGRVVVVVVVDCAFNDFLDSMTQTRAQLIGVIMGGSRVMSEGRSDSVIADV</sequence>
<dbReference type="EMBL" id="VSRR010000989">
    <property type="protein sequence ID" value="MPC21559.1"/>
    <property type="molecule type" value="Genomic_DNA"/>
</dbReference>
<dbReference type="GO" id="GO:0071933">
    <property type="term" value="F:Arp2/3 complex binding"/>
    <property type="evidence" value="ECO:0007669"/>
    <property type="project" value="TreeGrafter"/>
</dbReference>
<comment type="similarity">
    <text evidence="1">Belongs to the SCAR/WAVE family.</text>
</comment>
<name>A0A5B7DKG7_PORTR</name>
<organism evidence="2 3">
    <name type="scientific">Portunus trituberculatus</name>
    <name type="common">Swimming crab</name>
    <name type="synonym">Neptunus trituberculatus</name>
    <dbReference type="NCBI Taxonomy" id="210409"/>
    <lineage>
        <taxon>Eukaryota</taxon>
        <taxon>Metazoa</taxon>
        <taxon>Ecdysozoa</taxon>
        <taxon>Arthropoda</taxon>
        <taxon>Crustacea</taxon>
        <taxon>Multicrustacea</taxon>
        <taxon>Malacostraca</taxon>
        <taxon>Eumalacostraca</taxon>
        <taxon>Eucarida</taxon>
        <taxon>Decapoda</taxon>
        <taxon>Pleocyemata</taxon>
        <taxon>Brachyura</taxon>
        <taxon>Eubrachyura</taxon>
        <taxon>Portunoidea</taxon>
        <taxon>Portunidae</taxon>
        <taxon>Portuninae</taxon>
        <taxon>Portunus</taxon>
    </lineage>
</organism>
<evidence type="ECO:0000313" key="3">
    <source>
        <dbReference type="Proteomes" id="UP000324222"/>
    </source>
</evidence>
<dbReference type="Proteomes" id="UP000324222">
    <property type="component" value="Unassembled WGS sequence"/>
</dbReference>
<evidence type="ECO:0000313" key="2">
    <source>
        <dbReference type="EMBL" id="MPC21559.1"/>
    </source>
</evidence>
<dbReference type="InterPro" id="IPR028288">
    <property type="entry name" value="SCAR/WAVE_fam"/>
</dbReference>
<accession>A0A5B7DKG7</accession>